<keyword evidence="1" id="KW-0732">Signal</keyword>
<evidence type="ECO:0000259" key="3">
    <source>
        <dbReference type="Pfam" id="PF16655"/>
    </source>
</evidence>
<evidence type="ECO:0000313" key="4">
    <source>
        <dbReference type="EMBL" id="MDX5985716.1"/>
    </source>
</evidence>
<evidence type="ECO:0000313" key="5">
    <source>
        <dbReference type="Proteomes" id="UP001279660"/>
    </source>
</evidence>
<dbReference type="PANTHER" id="PTHR43606">
    <property type="entry name" value="PHOSPHATASE, PUTATIVE (AFU_ORTHOLOGUE AFUA_6G08710)-RELATED"/>
    <property type="match status" value="1"/>
</dbReference>
<dbReference type="CDD" id="cd07389">
    <property type="entry name" value="MPP_PhoD"/>
    <property type="match status" value="1"/>
</dbReference>
<dbReference type="InterPro" id="IPR032093">
    <property type="entry name" value="PhoD_N"/>
</dbReference>
<dbReference type="PROSITE" id="PS51318">
    <property type="entry name" value="TAT"/>
    <property type="match status" value="1"/>
</dbReference>
<evidence type="ECO:0000259" key="2">
    <source>
        <dbReference type="Pfam" id="PF09423"/>
    </source>
</evidence>
<dbReference type="Gene3D" id="2.60.40.380">
    <property type="entry name" value="Purple acid phosphatase-like, N-terminal"/>
    <property type="match status" value="1"/>
</dbReference>
<gene>
    <name evidence="4" type="ORF">SIL82_15795</name>
</gene>
<organism evidence="4 5">
    <name type="scientific">Sphingomonas echinoides</name>
    <dbReference type="NCBI Taxonomy" id="59803"/>
    <lineage>
        <taxon>Bacteria</taxon>
        <taxon>Pseudomonadati</taxon>
        <taxon>Pseudomonadota</taxon>
        <taxon>Alphaproteobacteria</taxon>
        <taxon>Sphingomonadales</taxon>
        <taxon>Sphingomonadaceae</taxon>
        <taxon>Sphingomonas</taxon>
    </lineage>
</organism>
<dbReference type="Pfam" id="PF16655">
    <property type="entry name" value="PhoD_N"/>
    <property type="match status" value="1"/>
</dbReference>
<dbReference type="Gene3D" id="3.60.21.70">
    <property type="entry name" value="PhoD-like phosphatase"/>
    <property type="match status" value="1"/>
</dbReference>
<dbReference type="Proteomes" id="UP001279660">
    <property type="component" value="Unassembled WGS sequence"/>
</dbReference>
<dbReference type="InterPro" id="IPR018946">
    <property type="entry name" value="PhoD-like_MPP"/>
</dbReference>
<dbReference type="InterPro" id="IPR052900">
    <property type="entry name" value="Phospholipid_Metab_Enz"/>
</dbReference>
<feature type="domain" description="Phospholipase D N-terminal" evidence="3">
    <location>
        <begin position="39"/>
        <end position="136"/>
    </location>
</feature>
<dbReference type="InterPro" id="IPR038607">
    <property type="entry name" value="PhoD-like_sf"/>
</dbReference>
<dbReference type="SUPFAM" id="SSF56300">
    <property type="entry name" value="Metallo-dependent phosphatases"/>
    <property type="match status" value="1"/>
</dbReference>
<accession>A0ABU4PNK6</accession>
<feature type="signal peptide" evidence="1">
    <location>
        <begin position="1"/>
        <end position="32"/>
    </location>
</feature>
<protein>
    <submittedName>
        <fullName evidence="4">Alkaline phosphatase D family protein</fullName>
    </submittedName>
</protein>
<dbReference type="Pfam" id="PF09423">
    <property type="entry name" value="PhoD"/>
    <property type="match status" value="1"/>
</dbReference>
<proteinExistence type="predicted"/>
<dbReference type="InterPro" id="IPR006311">
    <property type="entry name" value="TAT_signal"/>
</dbReference>
<dbReference type="InterPro" id="IPR029052">
    <property type="entry name" value="Metallo-depent_PP-like"/>
</dbReference>
<sequence length="524" mass="57982">MRLSLPSTTRRSFLVGTAIGVPALLTHGRALAASDPFTQGVASGDPLPNGFVIWTRIAPDILAPDGLGGAPDNIPLRWEVAADQAFRHVVRAGDALARHAMGATVHVEVDGLQPDRPYWYRFIAYGVNSQVGRAWTAPAPGAPVQAVRFAAATCSHWELGYFSAYRHMARDEDSRFTLFLGDYIYESAGRPLSREKGIVRSYGDLPEADSLANYRRRYALHHSDPDLRALHAAAPAIAIWDDHEVQDDYSGIWSEDPALAPAAFVRRRQAAYRAFVENLPVRLSRVVHGQQFRINWRLQWGTLAQFDMVDGRQFRSPQACAAGLPSRKGHVAPVDCADFDDPSRTYLGFEQERWLYDGWSKSHARWNVLVQNLLVAPMTFASPQGPALWTDSWNGFGAARQRLIDAMVSSRLANPVTLAGDYHSFWCNNLFRNFDKPEERPVAAEFVVSSITSSGPPEGYYKAAMPNNPQIRYFDSSHRGYMSFDLTPARLDARCMAISDRADPRATLSVLHTASVAAGTPGLA</sequence>
<comment type="caution">
    <text evidence="4">The sequence shown here is derived from an EMBL/GenBank/DDBJ whole genome shotgun (WGS) entry which is preliminary data.</text>
</comment>
<dbReference type="PANTHER" id="PTHR43606:SF2">
    <property type="entry name" value="ALKALINE PHOSPHATASE FAMILY PROTEIN (AFU_ORTHOLOGUE AFUA_5G03860)"/>
    <property type="match status" value="1"/>
</dbReference>
<name>A0ABU4PNK6_9SPHN</name>
<dbReference type="RefSeq" id="WP_010407518.1">
    <property type="nucleotide sequence ID" value="NZ_JAWXXV010000001.1"/>
</dbReference>
<reference evidence="4 5" key="1">
    <citation type="submission" date="2023-11" db="EMBL/GenBank/DDBJ databases">
        <title>MicrobeMod: A computational toolkit for identifying prokaryotic methylation and restriction-modification with nanopore sequencing.</title>
        <authorList>
            <person name="Crits-Christoph A."/>
            <person name="Kang S.C."/>
            <person name="Lee H."/>
            <person name="Ostrov N."/>
        </authorList>
    </citation>
    <scope>NUCLEOTIDE SEQUENCE [LARGE SCALE GENOMIC DNA]</scope>
    <source>
        <strain evidence="4 5">ATCC 14820</strain>
    </source>
</reference>
<feature type="domain" description="PhoD-like phosphatase metallophosphatase" evidence="2">
    <location>
        <begin position="149"/>
        <end position="494"/>
    </location>
</feature>
<dbReference type="EMBL" id="JAWXXV010000001">
    <property type="protein sequence ID" value="MDX5985716.1"/>
    <property type="molecule type" value="Genomic_DNA"/>
</dbReference>
<evidence type="ECO:0000256" key="1">
    <source>
        <dbReference type="SAM" id="SignalP"/>
    </source>
</evidence>
<feature type="chain" id="PRO_5046433193" evidence="1">
    <location>
        <begin position="33"/>
        <end position="524"/>
    </location>
</feature>
<keyword evidence="5" id="KW-1185">Reference proteome</keyword>